<proteinExistence type="predicted"/>
<organism evidence="1 2">
    <name type="scientific">Gigaspora margarita</name>
    <dbReference type="NCBI Taxonomy" id="4874"/>
    <lineage>
        <taxon>Eukaryota</taxon>
        <taxon>Fungi</taxon>
        <taxon>Fungi incertae sedis</taxon>
        <taxon>Mucoromycota</taxon>
        <taxon>Glomeromycotina</taxon>
        <taxon>Glomeromycetes</taxon>
        <taxon>Diversisporales</taxon>
        <taxon>Gigasporaceae</taxon>
        <taxon>Gigaspora</taxon>
    </lineage>
</organism>
<accession>A0ABN7VBN6</accession>
<dbReference type="Proteomes" id="UP000789901">
    <property type="component" value="Unassembled WGS sequence"/>
</dbReference>
<protein>
    <submittedName>
        <fullName evidence="1">27551_t:CDS:1</fullName>
    </submittedName>
</protein>
<dbReference type="EMBL" id="CAJVQB010012147">
    <property type="protein sequence ID" value="CAG8753159.1"/>
    <property type="molecule type" value="Genomic_DNA"/>
</dbReference>
<reference evidence="1 2" key="1">
    <citation type="submission" date="2021-06" db="EMBL/GenBank/DDBJ databases">
        <authorList>
            <person name="Kallberg Y."/>
            <person name="Tangrot J."/>
            <person name="Rosling A."/>
        </authorList>
    </citation>
    <scope>NUCLEOTIDE SEQUENCE [LARGE SCALE GENOMIC DNA]</scope>
    <source>
        <strain evidence="1 2">120-4 pot B 10/14</strain>
    </source>
</reference>
<comment type="caution">
    <text evidence="1">The sequence shown here is derived from an EMBL/GenBank/DDBJ whole genome shotgun (WGS) entry which is preliminary data.</text>
</comment>
<evidence type="ECO:0000313" key="1">
    <source>
        <dbReference type="EMBL" id="CAG8753159.1"/>
    </source>
</evidence>
<gene>
    <name evidence="1" type="ORF">GMARGA_LOCUS16630</name>
</gene>
<name>A0ABN7VBN6_GIGMA</name>
<evidence type="ECO:0000313" key="2">
    <source>
        <dbReference type="Proteomes" id="UP000789901"/>
    </source>
</evidence>
<keyword evidence="2" id="KW-1185">Reference proteome</keyword>
<sequence>MFKNDKNKSNAKAVCICCIQKVEGLAIAQVTPECFTSNKAKLCHNHLANCKNFKNSYSNEEAIEILSCPVSKNLKKNKNYYDDISKVENNSEEHLELQNLSKCRKSTASTALVSSIASFTSSLFKQNSITTYSTPIIPEESDNSDNNNQEANKEKLNGQTIHPADDELAKWPLESLFTINLEPPTFLDTTITVTDV</sequence>